<evidence type="ECO:0000256" key="6">
    <source>
        <dbReference type="ARBA" id="ARBA00022448"/>
    </source>
</evidence>
<evidence type="ECO:0000313" key="20">
    <source>
        <dbReference type="EMBL" id="ALO64384.1"/>
    </source>
</evidence>
<comment type="subcellular location">
    <subcellularLocation>
        <location evidence="2">Mitochondrion inner membrane</location>
        <topology evidence="2">Multi-pass membrane protein</topology>
    </subcellularLocation>
</comment>
<keyword evidence="9" id="KW-0999">Mitochondrion inner membrane</keyword>
<keyword evidence="10" id="KW-1278">Translocase</keyword>
<keyword evidence="8 19" id="KW-0812">Transmembrane</keyword>
<feature type="transmembrane region" description="Helical" evidence="19">
    <location>
        <begin position="247"/>
        <end position="266"/>
    </location>
</feature>
<evidence type="ECO:0000256" key="1">
    <source>
        <dbReference type="ARBA" id="ARBA00003257"/>
    </source>
</evidence>
<keyword evidence="14" id="KW-0830">Ubiquinone</keyword>
<protein>
    <recommendedName>
        <fullName evidence="5">NADH-ubiquinone oxidoreductase chain 2</fullName>
        <ecNumber evidence="4">7.1.1.2</ecNumber>
    </recommendedName>
    <alternativeName>
        <fullName evidence="17">NADH dehydrogenase subunit 2</fullName>
    </alternativeName>
</protein>
<feature type="transmembrane region" description="Helical" evidence="19">
    <location>
        <begin position="126"/>
        <end position="143"/>
    </location>
</feature>
<feature type="transmembrane region" description="Helical" evidence="19">
    <location>
        <begin position="174"/>
        <end position="192"/>
    </location>
</feature>
<evidence type="ECO:0000256" key="12">
    <source>
        <dbReference type="ARBA" id="ARBA00022989"/>
    </source>
</evidence>
<evidence type="ECO:0000256" key="13">
    <source>
        <dbReference type="ARBA" id="ARBA00023027"/>
    </source>
</evidence>
<dbReference type="AlphaFoldDB" id="A0A0S2LSU7"/>
<keyword evidence="12 19" id="KW-1133">Transmembrane helix</keyword>
<geneLocation type="mitochondrion" evidence="20"/>
<dbReference type="EC" id="7.1.1.2" evidence="4"/>
<evidence type="ECO:0000256" key="18">
    <source>
        <dbReference type="ARBA" id="ARBA00049551"/>
    </source>
</evidence>
<keyword evidence="15 20" id="KW-0496">Mitochondrion</keyword>
<feature type="transmembrane region" description="Helical" evidence="19">
    <location>
        <begin position="46"/>
        <end position="64"/>
    </location>
</feature>
<keyword evidence="13" id="KW-0520">NAD</keyword>
<evidence type="ECO:0000256" key="7">
    <source>
        <dbReference type="ARBA" id="ARBA00022660"/>
    </source>
</evidence>
<feature type="transmembrane region" description="Helical" evidence="19">
    <location>
        <begin position="6"/>
        <end position="25"/>
    </location>
</feature>
<dbReference type="PANTHER" id="PTHR46552:SF1">
    <property type="entry name" value="NADH-UBIQUINONE OXIDOREDUCTASE CHAIN 2"/>
    <property type="match status" value="1"/>
</dbReference>
<name>A0A0S2LSU7_9HYME</name>
<organism evidence="20">
    <name type="scientific">Sphecodes ephippius</name>
    <dbReference type="NCBI Taxonomy" id="1126396"/>
    <lineage>
        <taxon>Eukaryota</taxon>
        <taxon>Metazoa</taxon>
        <taxon>Ecdysozoa</taxon>
        <taxon>Arthropoda</taxon>
        <taxon>Hexapoda</taxon>
        <taxon>Insecta</taxon>
        <taxon>Pterygota</taxon>
        <taxon>Neoptera</taxon>
        <taxon>Endopterygota</taxon>
        <taxon>Hymenoptera</taxon>
        <taxon>Apocrita</taxon>
        <taxon>Aculeata</taxon>
        <taxon>Apoidea</taxon>
        <taxon>Anthophila</taxon>
        <taxon>Halictidae</taxon>
        <taxon>Halictinae</taxon>
        <taxon>Sphecodini</taxon>
        <taxon>Sphecodes</taxon>
    </lineage>
</organism>
<dbReference type="InterPro" id="IPR050175">
    <property type="entry name" value="Complex_I_Subunit_2"/>
</dbReference>
<evidence type="ECO:0000256" key="10">
    <source>
        <dbReference type="ARBA" id="ARBA00022967"/>
    </source>
</evidence>
<comment type="similarity">
    <text evidence="3">Belongs to the complex I subunit 2 family.</text>
</comment>
<keyword evidence="11" id="KW-0249">Electron transport</keyword>
<gene>
    <name evidence="20" type="primary">ND2</name>
</gene>
<dbReference type="GO" id="GO:0005743">
    <property type="term" value="C:mitochondrial inner membrane"/>
    <property type="evidence" value="ECO:0007669"/>
    <property type="project" value="UniProtKB-SubCell"/>
</dbReference>
<evidence type="ECO:0000256" key="4">
    <source>
        <dbReference type="ARBA" id="ARBA00012944"/>
    </source>
</evidence>
<dbReference type="GO" id="GO:0008137">
    <property type="term" value="F:NADH dehydrogenase (ubiquinone) activity"/>
    <property type="evidence" value="ECO:0007669"/>
    <property type="project" value="UniProtKB-EC"/>
</dbReference>
<dbReference type="PANTHER" id="PTHR46552">
    <property type="entry name" value="NADH-UBIQUINONE OXIDOREDUCTASE CHAIN 2"/>
    <property type="match status" value="1"/>
</dbReference>
<feature type="transmembrane region" description="Helical" evidence="19">
    <location>
        <begin position="99"/>
        <end position="120"/>
    </location>
</feature>
<evidence type="ECO:0000256" key="15">
    <source>
        <dbReference type="ARBA" id="ARBA00023128"/>
    </source>
</evidence>
<feature type="transmembrane region" description="Helical" evidence="19">
    <location>
        <begin position="292"/>
        <end position="310"/>
    </location>
</feature>
<proteinExistence type="inferred from homology"/>
<evidence type="ECO:0000256" key="16">
    <source>
        <dbReference type="ARBA" id="ARBA00023136"/>
    </source>
</evidence>
<evidence type="ECO:0000256" key="9">
    <source>
        <dbReference type="ARBA" id="ARBA00022792"/>
    </source>
</evidence>
<dbReference type="GO" id="GO:0006120">
    <property type="term" value="P:mitochondrial electron transport, NADH to ubiquinone"/>
    <property type="evidence" value="ECO:0007669"/>
    <property type="project" value="TreeGrafter"/>
</dbReference>
<evidence type="ECO:0000256" key="3">
    <source>
        <dbReference type="ARBA" id="ARBA00007012"/>
    </source>
</evidence>
<evidence type="ECO:0000256" key="2">
    <source>
        <dbReference type="ARBA" id="ARBA00004448"/>
    </source>
</evidence>
<keyword evidence="16 19" id="KW-0472">Membrane</keyword>
<reference evidence="20" key="1">
    <citation type="submission" date="2015-06" db="EMBL/GenBank/DDBJ databases">
        <title>High-throughput detection of wild bee species with mitogenome skimming and resequencing (mt-S/R).</title>
        <authorList>
            <person name="Tang M."/>
            <person name="Hardman C."/>
            <person name="Ji Y."/>
            <person name="Meng G."/>
            <person name="Liu S."/>
            <person name="Tan M."/>
            <person name="Yang S."/>
            <person name="Yang C."/>
            <person name="Moss E."/>
            <person name="Nevard T."/>
            <person name="Potts S.G."/>
            <person name="Zhou X."/>
            <person name="Yu D.W."/>
        </authorList>
    </citation>
    <scope>NUCLEOTIDE SEQUENCE</scope>
</reference>
<comment type="catalytic activity">
    <reaction evidence="18">
        <text>a ubiquinone + NADH + 5 H(+)(in) = a ubiquinol + NAD(+) + 4 H(+)(out)</text>
        <dbReference type="Rhea" id="RHEA:29091"/>
        <dbReference type="Rhea" id="RHEA-COMP:9565"/>
        <dbReference type="Rhea" id="RHEA-COMP:9566"/>
        <dbReference type="ChEBI" id="CHEBI:15378"/>
        <dbReference type="ChEBI" id="CHEBI:16389"/>
        <dbReference type="ChEBI" id="CHEBI:17976"/>
        <dbReference type="ChEBI" id="CHEBI:57540"/>
        <dbReference type="ChEBI" id="CHEBI:57945"/>
        <dbReference type="EC" id="7.1.1.2"/>
    </reaction>
</comment>
<feature type="transmembrane region" description="Helical" evidence="19">
    <location>
        <begin position="70"/>
        <end position="87"/>
    </location>
</feature>
<dbReference type="EMBL" id="KT164611">
    <property type="protein sequence ID" value="ALO64384.1"/>
    <property type="molecule type" value="Genomic_DNA"/>
</dbReference>
<evidence type="ECO:0000256" key="8">
    <source>
        <dbReference type="ARBA" id="ARBA00022692"/>
    </source>
</evidence>
<evidence type="ECO:0000256" key="5">
    <source>
        <dbReference type="ARBA" id="ARBA00021008"/>
    </source>
</evidence>
<comment type="function">
    <text evidence="1">Core subunit of the mitochondrial membrane respiratory chain NADH dehydrogenase (Complex I) that is believed to belong to the minimal assembly required for catalysis. Complex I functions in the transfer of electrons from NADH to the respiratory chain. The immediate electron acceptor for the enzyme is believed to be ubiquinone.</text>
</comment>
<evidence type="ECO:0000256" key="19">
    <source>
        <dbReference type="SAM" id="Phobius"/>
    </source>
</evidence>
<feature type="transmembrane region" description="Helical" evidence="19">
    <location>
        <begin position="213"/>
        <end position="235"/>
    </location>
</feature>
<accession>A0A0S2LSU7</accession>
<sequence>MFFILIFTSIISSYTPNLFILWILLEISSMTFSIMLNYNKFKIFSIMYFLISSMTSMLIIFSFLNNINNNYLLMFSMWLKLGLFPLNNWMNFMMNKINYLMLMPLMTIMKFIPIIIFFNFIKFNNYLIILIILISLPPVILAMNTSSYPLLLNYSSMYNIPLILILSFMNSYLLTNYVIIYMLSTLMIMLLLKYSNSYYKNSLNLNLDWKNKFFYNIMMIMYVQLPPFSTFMLKWNLIESILMKPNFMLLSMFIMISSLIMTFNYLNFNNSTYFLTNYKIGHKIIYYKNNKMMLIIPMLSFSIIYLYLYMN</sequence>
<keyword evidence="7" id="KW-0679">Respiratory chain</keyword>
<keyword evidence="6" id="KW-0813">Transport</keyword>
<evidence type="ECO:0000256" key="17">
    <source>
        <dbReference type="ARBA" id="ARBA00031028"/>
    </source>
</evidence>
<evidence type="ECO:0000256" key="14">
    <source>
        <dbReference type="ARBA" id="ARBA00023075"/>
    </source>
</evidence>
<evidence type="ECO:0000256" key="11">
    <source>
        <dbReference type="ARBA" id="ARBA00022982"/>
    </source>
</evidence>